<sequence>MFSLKMNGIHIVTFYGFWMLTALHFVYFHYGSWIAACRSISYFSSCVSTHRIVANCTYAAARWNPILYEYTEDKYTPLAKMRNATLDDVFWTNTSNQNVMLHLDQHTLVLFVFIFIGLSLGLKIIGVGCVSKEKSSGK</sequence>
<evidence type="ECO:0000313" key="3">
    <source>
        <dbReference type="Proteomes" id="UP001642540"/>
    </source>
</evidence>
<protein>
    <submittedName>
        <fullName evidence="2">Uncharacterized protein</fullName>
    </submittedName>
</protein>
<evidence type="ECO:0000256" key="1">
    <source>
        <dbReference type="SAM" id="Phobius"/>
    </source>
</evidence>
<reference evidence="2 3" key="1">
    <citation type="submission" date="2024-08" db="EMBL/GenBank/DDBJ databases">
        <authorList>
            <person name="Cucini C."/>
            <person name="Frati F."/>
        </authorList>
    </citation>
    <scope>NUCLEOTIDE SEQUENCE [LARGE SCALE GENOMIC DNA]</scope>
</reference>
<dbReference type="EMBL" id="CAXLJM020000040">
    <property type="protein sequence ID" value="CAL8109093.1"/>
    <property type="molecule type" value="Genomic_DNA"/>
</dbReference>
<accession>A0ABP1QMT3</accession>
<keyword evidence="1" id="KW-0472">Membrane</keyword>
<feature type="transmembrane region" description="Helical" evidence="1">
    <location>
        <begin position="108"/>
        <end position="130"/>
    </location>
</feature>
<feature type="transmembrane region" description="Helical" evidence="1">
    <location>
        <begin position="12"/>
        <end position="30"/>
    </location>
</feature>
<keyword evidence="1" id="KW-0812">Transmembrane</keyword>
<name>A0ABP1QMT3_9HEXA</name>
<proteinExistence type="predicted"/>
<dbReference type="Proteomes" id="UP001642540">
    <property type="component" value="Unassembled WGS sequence"/>
</dbReference>
<evidence type="ECO:0000313" key="2">
    <source>
        <dbReference type="EMBL" id="CAL8109093.1"/>
    </source>
</evidence>
<keyword evidence="3" id="KW-1185">Reference proteome</keyword>
<comment type="caution">
    <text evidence="2">The sequence shown here is derived from an EMBL/GenBank/DDBJ whole genome shotgun (WGS) entry which is preliminary data.</text>
</comment>
<keyword evidence="1" id="KW-1133">Transmembrane helix</keyword>
<organism evidence="2 3">
    <name type="scientific">Orchesella dallaii</name>
    <dbReference type="NCBI Taxonomy" id="48710"/>
    <lineage>
        <taxon>Eukaryota</taxon>
        <taxon>Metazoa</taxon>
        <taxon>Ecdysozoa</taxon>
        <taxon>Arthropoda</taxon>
        <taxon>Hexapoda</taxon>
        <taxon>Collembola</taxon>
        <taxon>Entomobryomorpha</taxon>
        <taxon>Entomobryoidea</taxon>
        <taxon>Orchesellidae</taxon>
        <taxon>Orchesellinae</taxon>
        <taxon>Orchesella</taxon>
    </lineage>
</organism>
<gene>
    <name evidence="2" type="ORF">ODALV1_LOCUS13197</name>
</gene>